<reference evidence="15" key="1">
    <citation type="submission" date="2019-06" db="EMBL/GenBank/DDBJ databases">
        <title>Sulfurimonas gotlandica sp. nov., a chemoautotrophic and psychrotolerant epsilonproteobacterium isolated from a pelagic redoxcline, and an emended description of the genus Sulfurimonas.</title>
        <authorList>
            <person name="Wang S."/>
            <person name="Jiang L."/>
            <person name="Shao Z."/>
        </authorList>
    </citation>
    <scope>NUCLEOTIDE SEQUENCE [LARGE SCALE GENOMIC DNA]</scope>
    <source>
        <strain evidence="15">1-1N</strain>
    </source>
</reference>
<dbReference type="PANTHER" id="PTHR21237">
    <property type="entry name" value="GRPE PROTEIN"/>
    <property type="match status" value="1"/>
</dbReference>
<keyword evidence="4 10" id="KW-0963">Cytoplasm</keyword>
<dbReference type="Gene3D" id="3.90.20.20">
    <property type="match status" value="1"/>
</dbReference>
<dbReference type="KEGG" id="suln:FJR47_07625"/>
<dbReference type="Proteomes" id="UP000326061">
    <property type="component" value="Chromosome"/>
</dbReference>
<comment type="similarity">
    <text evidence="2 10 12">Belongs to the GrpE family.</text>
</comment>
<dbReference type="GO" id="GO:0051087">
    <property type="term" value="F:protein-folding chaperone binding"/>
    <property type="evidence" value="ECO:0007669"/>
    <property type="project" value="InterPro"/>
</dbReference>
<accession>A0AAJ4A4J7</accession>
<dbReference type="EMBL" id="CP041166">
    <property type="protein sequence ID" value="QFR43786.1"/>
    <property type="molecule type" value="Genomic_DNA"/>
</dbReference>
<organism evidence="14 15">
    <name type="scientific">Sulfurimonas xiamenensis</name>
    <dbReference type="NCBI Taxonomy" id="2590021"/>
    <lineage>
        <taxon>Bacteria</taxon>
        <taxon>Pseudomonadati</taxon>
        <taxon>Campylobacterota</taxon>
        <taxon>Epsilonproteobacteria</taxon>
        <taxon>Campylobacterales</taxon>
        <taxon>Sulfurimonadaceae</taxon>
        <taxon>Sulfurimonas</taxon>
    </lineage>
</organism>
<evidence type="ECO:0000256" key="8">
    <source>
        <dbReference type="ARBA" id="ARBA00072274"/>
    </source>
</evidence>
<feature type="region of interest" description="Disordered" evidence="13">
    <location>
        <begin position="1"/>
        <end position="46"/>
    </location>
</feature>
<evidence type="ECO:0000256" key="11">
    <source>
        <dbReference type="RuleBase" id="RU000639"/>
    </source>
</evidence>
<comment type="subunit">
    <text evidence="3 10">Homodimer.</text>
</comment>
<dbReference type="FunFam" id="2.30.22.10:FF:000001">
    <property type="entry name" value="Protein GrpE"/>
    <property type="match status" value="1"/>
</dbReference>
<protein>
    <recommendedName>
        <fullName evidence="8 10">Protein GrpE</fullName>
    </recommendedName>
    <alternativeName>
        <fullName evidence="9 10">HSP-70 cofactor</fullName>
    </alternativeName>
</protein>
<dbReference type="GO" id="GO:0042803">
    <property type="term" value="F:protein homodimerization activity"/>
    <property type="evidence" value="ECO:0007669"/>
    <property type="project" value="InterPro"/>
</dbReference>
<dbReference type="PANTHER" id="PTHR21237:SF23">
    <property type="entry name" value="GRPE PROTEIN HOMOLOG, MITOCHONDRIAL"/>
    <property type="match status" value="1"/>
</dbReference>
<keyword evidence="6 10" id="KW-0143">Chaperone</keyword>
<dbReference type="AlphaFoldDB" id="A0AAJ4A4J7"/>
<comment type="subcellular location">
    <subcellularLocation>
        <location evidence="1 10">Cytoplasm</location>
    </subcellularLocation>
</comment>
<feature type="compositionally biased region" description="Acidic residues" evidence="13">
    <location>
        <begin position="7"/>
        <end position="17"/>
    </location>
</feature>
<dbReference type="NCBIfam" id="NF010747">
    <property type="entry name" value="PRK14149.1"/>
    <property type="match status" value="1"/>
</dbReference>
<evidence type="ECO:0000256" key="2">
    <source>
        <dbReference type="ARBA" id="ARBA00009054"/>
    </source>
</evidence>
<dbReference type="Gene3D" id="2.30.22.10">
    <property type="entry name" value="Head domain of nucleotide exchange factor GrpE"/>
    <property type="match status" value="1"/>
</dbReference>
<dbReference type="PRINTS" id="PR00773">
    <property type="entry name" value="GRPEPROTEIN"/>
</dbReference>
<proteinExistence type="inferred from homology"/>
<dbReference type="GO" id="GO:0005829">
    <property type="term" value="C:cytosol"/>
    <property type="evidence" value="ECO:0007669"/>
    <property type="project" value="TreeGrafter"/>
</dbReference>
<dbReference type="SUPFAM" id="SSF51064">
    <property type="entry name" value="Head domain of nucleotide exchange factor GrpE"/>
    <property type="match status" value="1"/>
</dbReference>
<dbReference type="RefSeq" id="WP_152299847.1">
    <property type="nucleotide sequence ID" value="NZ_CP041166.1"/>
</dbReference>
<dbReference type="Pfam" id="PF01025">
    <property type="entry name" value="GrpE"/>
    <property type="match status" value="1"/>
</dbReference>
<evidence type="ECO:0000256" key="4">
    <source>
        <dbReference type="ARBA" id="ARBA00022490"/>
    </source>
</evidence>
<feature type="compositionally biased region" description="Basic and acidic residues" evidence="13">
    <location>
        <begin position="18"/>
        <end position="46"/>
    </location>
</feature>
<dbReference type="SUPFAM" id="SSF58014">
    <property type="entry name" value="Coiled-coil domain of nucleotide exchange factor GrpE"/>
    <property type="match status" value="1"/>
</dbReference>
<evidence type="ECO:0000256" key="5">
    <source>
        <dbReference type="ARBA" id="ARBA00023016"/>
    </source>
</evidence>
<keyword evidence="15" id="KW-1185">Reference proteome</keyword>
<dbReference type="CDD" id="cd00446">
    <property type="entry name" value="GrpE"/>
    <property type="match status" value="1"/>
</dbReference>
<dbReference type="GO" id="GO:0006457">
    <property type="term" value="P:protein folding"/>
    <property type="evidence" value="ECO:0007669"/>
    <property type="project" value="InterPro"/>
</dbReference>
<evidence type="ECO:0000256" key="12">
    <source>
        <dbReference type="RuleBase" id="RU004478"/>
    </source>
</evidence>
<evidence type="ECO:0000256" key="7">
    <source>
        <dbReference type="ARBA" id="ARBA00053401"/>
    </source>
</evidence>
<dbReference type="HAMAP" id="MF_01151">
    <property type="entry name" value="GrpE"/>
    <property type="match status" value="1"/>
</dbReference>
<dbReference type="InterPro" id="IPR009012">
    <property type="entry name" value="GrpE_head"/>
</dbReference>
<evidence type="ECO:0000256" key="6">
    <source>
        <dbReference type="ARBA" id="ARBA00023186"/>
    </source>
</evidence>
<name>A0AAJ4A4J7_9BACT</name>
<dbReference type="InterPro" id="IPR000740">
    <property type="entry name" value="GrpE"/>
</dbReference>
<dbReference type="PROSITE" id="PS01071">
    <property type="entry name" value="GRPE"/>
    <property type="match status" value="1"/>
</dbReference>
<keyword evidence="5 10" id="KW-0346">Stress response</keyword>
<evidence type="ECO:0000256" key="10">
    <source>
        <dbReference type="HAMAP-Rule" id="MF_01151"/>
    </source>
</evidence>
<evidence type="ECO:0000313" key="14">
    <source>
        <dbReference type="EMBL" id="QFR43786.1"/>
    </source>
</evidence>
<evidence type="ECO:0000256" key="9">
    <source>
        <dbReference type="ARBA" id="ARBA00076414"/>
    </source>
</evidence>
<sequence length="197" mass="22518">MPKENNEEIENESLENIELDKTTLEKEAEEKAEAEAKAEADEKSVENEINLLQEEIASLKDKYARVHADFDNIKKRLEREKYTAVEYSNEKFAKDMIPVMDALQMALSSTENVTDPTEHLEKLKEGIELTLKQFTTSLQKHGVTMVSHDEPFDPNIHNAIQSVDSDTVESGQIVQTFQTGYRYKDRPLREAMVVVAN</sequence>
<gene>
    <name evidence="10 14" type="primary">grpE</name>
    <name evidence="14" type="ORF">FJR47_07625</name>
</gene>
<evidence type="ECO:0000256" key="1">
    <source>
        <dbReference type="ARBA" id="ARBA00004496"/>
    </source>
</evidence>
<comment type="function">
    <text evidence="7 10 11">Participates actively in the response to hyperosmotic and heat shock by preventing the aggregation of stress-denatured proteins, in association with DnaK and GrpE. It is the nucleotide exchange factor for DnaK and may function as a thermosensor. Unfolded proteins bind initially to DnaJ; upon interaction with the DnaJ-bound protein, DnaK hydrolyzes its bound ATP, resulting in the formation of a stable complex. GrpE releases ADP from DnaK; ATP binding to DnaK triggers the release of the substrate protein, thus completing the reaction cycle. Several rounds of ATP-dependent interactions between DnaJ, DnaK and GrpE are required for fully efficient folding.</text>
</comment>
<dbReference type="NCBIfam" id="NF010738">
    <property type="entry name" value="PRK14140.1"/>
    <property type="match status" value="1"/>
</dbReference>
<evidence type="ECO:0000256" key="13">
    <source>
        <dbReference type="SAM" id="MobiDB-lite"/>
    </source>
</evidence>
<evidence type="ECO:0000256" key="3">
    <source>
        <dbReference type="ARBA" id="ARBA00011738"/>
    </source>
</evidence>
<dbReference type="GO" id="GO:0000774">
    <property type="term" value="F:adenyl-nucleotide exchange factor activity"/>
    <property type="evidence" value="ECO:0007669"/>
    <property type="project" value="InterPro"/>
</dbReference>
<dbReference type="InterPro" id="IPR013805">
    <property type="entry name" value="GrpE_CC"/>
</dbReference>
<evidence type="ECO:0000313" key="15">
    <source>
        <dbReference type="Proteomes" id="UP000326061"/>
    </source>
</evidence>
<dbReference type="GO" id="GO:0051082">
    <property type="term" value="F:unfolded protein binding"/>
    <property type="evidence" value="ECO:0007669"/>
    <property type="project" value="TreeGrafter"/>
</dbReference>